<dbReference type="EMBL" id="KN831952">
    <property type="protein sequence ID" value="KIO10562.1"/>
    <property type="molecule type" value="Genomic_DNA"/>
</dbReference>
<evidence type="ECO:0000313" key="8">
    <source>
        <dbReference type="EMBL" id="KIO10562.1"/>
    </source>
</evidence>
<feature type="transmembrane region" description="Helical" evidence="6">
    <location>
        <begin position="104"/>
        <end position="121"/>
    </location>
</feature>
<dbReference type="InterPro" id="IPR036513">
    <property type="entry name" value="STAS_dom_sf"/>
</dbReference>
<dbReference type="PANTHER" id="PTHR11814">
    <property type="entry name" value="SULFATE TRANSPORTER"/>
    <property type="match status" value="1"/>
</dbReference>
<gene>
    <name evidence="8" type="ORF">M404DRAFT_995767</name>
</gene>
<feature type="transmembrane region" description="Helical" evidence="6">
    <location>
        <begin position="218"/>
        <end position="237"/>
    </location>
</feature>
<evidence type="ECO:0000313" key="9">
    <source>
        <dbReference type="Proteomes" id="UP000054217"/>
    </source>
</evidence>
<name>A0A0C3KLS6_PISTI</name>
<reference evidence="9" key="2">
    <citation type="submission" date="2015-01" db="EMBL/GenBank/DDBJ databases">
        <title>Evolutionary Origins and Diversification of the Mycorrhizal Mutualists.</title>
        <authorList>
            <consortium name="DOE Joint Genome Institute"/>
            <consortium name="Mycorrhizal Genomics Consortium"/>
            <person name="Kohler A."/>
            <person name="Kuo A."/>
            <person name="Nagy L.G."/>
            <person name="Floudas D."/>
            <person name="Copeland A."/>
            <person name="Barry K.W."/>
            <person name="Cichocki N."/>
            <person name="Veneault-Fourrey C."/>
            <person name="LaButti K."/>
            <person name="Lindquist E.A."/>
            <person name="Lipzen A."/>
            <person name="Lundell T."/>
            <person name="Morin E."/>
            <person name="Murat C."/>
            <person name="Riley R."/>
            <person name="Ohm R."/>
            <person name="Sun H."/>
            <person name="Tunlid A."/>
            <person name="Henrissat B."/>
            <person name="Grigoriev I.V."/>
            <person name="Hibbett D.S."/>
            <person name="Martin F."/>
        </authorList>
    </citation>
    <scope>NUCLEOTIDE SEQUENCE [LARGE SCALE GENOMIC DNA]</scope>
    <source>
        <strain evidence="9">Marx 270</strain>
    </source>
</reference>
<keyword evidence="9" id="KW-1185">Reference proteome</keyword>
<keyword evidence="4 6" id="KW-0472">Membrane</keyword>
<feature type="transmembrane region" description="Helical" evidence="6">
    <location>
        <begin position="299"/>
        <end position="317"/>
    </location>
</feature>
<dbReference type="AlphaFoldDB" id="A0A0C3KLS6"/>
<feature type="transmembrane region" description="Helical" evidence="6">
    <location>
        <begin position="269"/>
        <end position="287"/>
    </location>
</feature>
<accession>A0A0C3KLS6</accession>
<dbReference type="Gene3D" id="3.30.750.24">
    <property type="entry name" value="STAS domain"/>
    <property type="match status" value="1"/>
</dbReference>
<evidence type="ECO:0000256" key="2">
    <source>
        <dbReference type="ARBA" id="ARBA00022692"/>
    </source>
</evidence>
<reference evidence="8 9" key="1">
    <citation type="submission" date="2014-04" db="EMBL/GenBank/DDBJ databases">
        <authorList>
            <consortium name="DOE Joint Genome Institute"/>
            <person name="Kuo A."/>
            <person name="Kohler A."/>
            <person name="Costa M.D."/>
            <person name="Nagy L.G."/>
            <person name="Floudas D."/>
            <person name="Copeland A."/>
            <person name="Barry K.W."/>
            <person name="Cichocki N."/>
            <person name="Veneault-Fourrey C."/>
            <person name="LaButti K."/>
            <person name="Lindquist E.A."/>
            <person name="Lipzen A."/>
            <person name="Lundell T."/>
            <person name="Morin E."/>
            <person name="Murat C."/>
            <person name="Sun H."/>
            <person name="Tunlid A."/>
            <person name="Henrissat B."/>
            <person name="Grigoriev I.V."/>
            <person name="Hibbett D.S."/>
            <person name="Martin F."/>
            <person name="Nordberg H.P."/>
            <person name="Cantor M.N."/>
            <person name="Hua S.X."/>
        </authorList>
    </citation>
    <scope>NUCLEOTIDE SEQUENCE [LARGE SCALE GENOMIC DNA]</scope>
    <source>
        <strain evidence="8 9">Marx 270</strain>
    </source>
</reference>
<organism evidence="8 9">
    <name type="scientific">Pisolithus tinctorius Marx 270</name>
    <dbReference type="NCBI Taxonomy" id="870435"/>
    <lineage>
        <taxon>Eukaryota</taxon>
        <taxon>Fungi</taxon>
        <taxon>Dikarya</taxon>
        <taxon>Basidiomycota</taxon>
        <taxon>Agaricomycotina</taxon>
        <taxon>Agaricomycetes</taxon>
        <taxon>Agaricomycetidae</taxon>
        <taxon>Boletales</taxon>
        <taxon>Sclerodermatineae</taxon>
        <taxon>Pisolithaceae</taxon>
        <taxon>Pisolithus</taxon>
    </lineage>
</organism>
<proteinExistence type="predicted"/>
<feature type="transmembrane region" description="Helical" evidence="6">
    <location>
        <begin position="494"/>
        <end position="521"/>
    </location>
</feature>
<dbReference type="InParanoid" id="A0A0C3KLS6"/>
<evidence type="ECO:0000256" key="4">
    <source>
        <dbReference type="ARBA" id="ARBA00023136"/>
    </source>
</evidence>
<feature type="region of interest" description="Disordered" evidence="5">
    <location>
        <begin position="33"/>
        <end position="74"/>
    </location>
</feature>
<feature type="transmembrane region" description="Helical" evidence="6">
    <location>
        <begin position="353"/>
        <end position="372"/>
    </location>
</feature>
<feature type="transmembrane region" description="Helical" evidence="6">
    <location>
        <begin position="184"/>
        <end position="206"/>
    </location>
</feature>
<keyword evidence="3 6" id="KW-1133">Transmembrane helix</keyword>
<dbReference type="InterPro" id="IPR001902">
    <property type="entry name" value="SLC26A/SulP_fam"/>
</dbReference>
<feature type="transmembrane region" description="Helical" evidence="6">
    <location>
        <begin position="461"/>
        <end position="482"/>
    </location>
</feature>
<comment type="subcellular location">
    <subcellularLocation>
        <location evidence="1">Membrane</location>
        <topology evidence="1">Multi-pass membrane protein</topology>
    </subcellularLocation>
</comment>
<keyword evidence="2 6" id="KW-0812">Transmembrane</keyword>
<dbReference type="PROSITE" id="PS50801">
    <property type="entry name" value="STAS"/>
    <property type="match status" value="1"/>
</dbReference>
<sequence>MSDEREDTSRRFPGLSTTSSFVSLSGMVALRDDDETTPLVNHPESDIEAGPARYGTRNDDLSETTNTLPSSSKRNSKFARRVRYYVPSTAWIPDYSLSYLGGDLLAGMSIAAMLIPLSVSYGTSLAKLTPTAGLFAASIPPLMYSLLGGSRQLNVAPEAALSLLVGQAVTEYRHNNPNEDPDHIGVSVATAIGLQVGLFASFLGFFRLGFLDVVLSRALLRGFVTAIALVIAVEQLVPMFGLTALENTLQPESTLDKIIFLMEYIWPDAHKLTTIVSFGMLAALIFFRAFKNYFKNTWWIYRLPEVLIAVVLATVLSKQLRWDEEGVAILGDVSVQTGSYFFKFPLRKSTHPFIRGTTSIAILITILGYLDSIVAAKQSGDRYGYPISPNRELVALGAANLFGSFVPGTLPAFGSIVRTRINGEIGARSQLSSLFAAAIVLLATFFLLPALYFLPKCVLASIICLFVVTLFSELPHDLIYYYNIGAWTDLAMMFITFFLSVIWNIEIGLVVSLIISLLLVIRRSSKTRMTILGRIPGTDQWRPVTDNPEAEDVPGALIVRIRESLDFANTSQLKVRLRRFELYGVEPAHPSDEPRRQAPRVLVFHMADVETCDASAVQIFHELLENYKSRGIRLFVTHLRPNIREMFENAGIVAMLGADAFYDTLGEAMAKVEGR</sequence>
<dbReference type="NCBIfam" id="TIGR00815">
    <property type="entry name" value="sulP"/>
    <property type="match status" value="1"/>
</dbReference>
<dbReference type="InterPro" id="IPR002645">
    <property type="entry name" value="STAS_dom"/>
</dbReference>
<feature type="domain" description="STAS" evidence="7">
    <location>
        <begin position="546"/>
        <end position="672"/>
    </location>
</feature>
<dbReference type="CDD" id="cd07042">
    <property type="entry name" value="STAS_SulP_like_sulfate_transporter"/>
    <property type="match status" value="1"/>
</dbReference>
<evidence type="ECO:0000256" key="5">
    <source>
        <dbReference type="SAM" id="MobiDB-lite"/>
    </source>
</evidence>
<dbReference type="GO" id="GO:0055085">
    <property type="term" value="P:transmembrane transport"/>
    <property type="evidence" value="ECO:0007669"/>
    <property type="project" value="InterPro"/>
</dbReference>
<dbReference type="InterPro" id="IPR011547">
    <property type="entry name" value="SLC26A/SulP_dom"/>
</dbReference>
<dbReference type="GO" id="GO:0016020">
    <property type="term" value="C:membrane"/>
    <property type="evidence" value="ECO:0007669"/>
    <property type="project" value="UniProtKB-SubCell"/>
</dbReference>
<dbReference type="STRING" id="870435.A0A0C3KLS6"/>
<evidence type="ECO:0000256" key="1">
    <source>
        <dbReference type="ARBA" id="ARBA00004141"/>
    </source>
</evidence>
<dbReference type="Pfam" id="PF00916">
    <property type="entry name" value="Sulfate_transp"/>
    <property type="match status" value="1"/>
</dbReference>
<evidence type="ECO:0000259" key="7">
    <source>
        <dbReference type="PROSITE" id="PS50801"/>
    </source>
</evidence>
<feature type="transmembrane region" description="Helical" evidence="6">
    <location>
        <begin position="434"/>
        <end position="454"/>
    </location>
</feature>
<feature type="transmembrane region" description="Helical" evidence="6">
    <location>
        <begin position="393"/>
        <end position="414"/>
    </location>
</feature>
<evidence type="ECO:0000256" key="3">
    <source>
        <dbReference type="ARBA" id="ARBA00022989"/>
    </source>
</evidence>
<dbReference type="FunCoup" id="A0A0C3KLS6">
    <property type="interactions" value="5"/>
</dbReference>
<dbReference type="HOGENOM" id="CLU_003182_10_2_1"/>
<dbReference type="Pfam" id="PF01740">
    <property type="entry name" value="STAS"/>
    <property type="match status" value="1"/>
</dbReference>
<dbReference type="OrthoDB" id="427213at2759"/>
<dbReference type="Proteomes" id="UP000054217">
    <property type="component" value="Unassembled WGS sequence"/>
</dbReference>
<evidence type="ECO:0000256" key="6">
    <source>
        <dbReference type="SAM" id="Phobius"/>
    </source>
</evidence>
<protein>
    <recommendedName>
        <fullName evidence="7">STAS domain-containing protein</fullName>
    </recommendedName>
</protein>
<feature type="compositionally biased region" description="Polar residues" evidence="5">
    <location>
        <begin position="63"/>
        <end position="73"/>
    </location>
</feature>
<dbReference type="SUPFAM" id="SSF52091">
    <property type="entry name" value="SpoIIaa-like"/>
    <property type="match status" value="1"/>
</dbReference>